<dbReference type="EMBL" id="VDEP01000506">
    <property type="protein sequence ID" value="KAA1068209.1"/>
    <property type="molecule type" value="Genomic_DNA"/>
</dbReference>
<evidence type="ECO:0000313" key="1">
    <source>
        <dbReference type="EMBL" id="KAA1068209.1"/>
    </source>
</evidence>
<protein>
    <submittedName>
        <fullName evidence="1">Uncharacterized protein</fullName>
    </submittedName>
</protein>
<dbReference type="Proteomes" id="UP000325313">
    <property type="component" value="Unassembled WGS sequence"/>
</dbReference>
<organism evidence="1 2">
    <name type="scientific">Puccinia graminis f. sp. tritici</name>
    <dbReference type="NCBI Taxonomy" id="56615"/>
    <lineage>
        <taxon>Eukaryota</taxon>
        <taxon>Fungi</taxon>
        <taxon>Dikarya</taxon>
        <taxon>Basidiomycota</taxon>
        <taxon>Pucciniomycotina</taxon>
        <taxon>Pucciniomycetes</taxon>
        <taxon>Pucciniales</taxon>
        <taxon>Pucciniaceae</taxon>
        <taxon>Puccinia</taxon>
    </lineage>
</organism>
<dbReference type="AlphaFoldDB" id="A0A5B0LW19"/>
<gene>
    <name evidence="1" type="ORF">PGTUg99_027225</name>
</gene>
<comment type="caution">
    <text evidence="1">The sequence shown here is derived from an EMBL/GenBank/DDBJ whole genome shotgun (WGS) entry which is preliminary data.</text>
</comment>
<evidence type="ECO:0000313" key="2">
    <source>
        <dbReference type="Proteomes" id="UP000325313"/>
    </source>
</evidence>
<name>A0A5B0LW19_PUCGR</name>
<accession>A0A5B0LW19</accession>
<sequence>MSFYHDASWVPFGPSCAPSPDYLSALRAIRKVPINLPLLQQEALIHRPIHPSSSSSKEQEPQQTEFFDRSGFNLWGRPYPELTFLRGKTILLLGNSVDCNSFEHLHQLVHADVLINLTFVTRPL</sequence>
<proteinExistence type="predicted"/>
<reference evidence="1 2" key="1">
    <citation type="submission" date="2019-05" db="EMBL/GenBank/DDBJ databases">
        <title>Emergence of the Ug99 lineage of the wheat stem rust pathogen through somatic hybridization.</title>
        <authorList>
            <person name="Li F."/>
            <person name="Upadhyaya N.M."/>
            <person name="Sperschneider J."/>
            <person name="Matny O."/>
            <person name="Nguyen-Phuc H."/>
            <person name="Mago R."/>
            <person name="Raley C."/>
            <person name="Miller M.E."/>
            <person name="Silverstein K.A.T."/>
            <person name="Henningsen E."/>
            <person name="Hirsch C.D."/>
            <person name="Visser B."/>
            <person name="Pretorius Z.A."/>
            <person name="Steffenson B.J."/>
            <person name="Schwessinger B."/>
            <person name="Dodds P.N."/>
            <person name="Figueroa M."/>
        </authorList>
    </citation>
    <scope>NUCLEOTIDE SEQUENCE [LARGE SCALE GENOMIC DNA]</scope>
    <source>
        <strain evidence="1 2">Ug99</strain>
    </source>
</reference>